<dbReference type="GO" id="GO:0030170">
    <property type="term" value="F:pyridoxal phosphate binding"/>
    <property type="evidence" value="ECO:0007669"/>
    <property type="project" value="TreeGrafter"/>
</dbReference>
<dbReference type="PIRSF" id="PIRSF000390">
    <property type="entry name" value="PLP_StrS"/>
    <property type="match status" value="1"/>
</dbReference>
<dbReference type="PANTHER" id="PTHR30244">
    <property type="entry name" value="TRANSAMINASE"/>
    <property type="match status" value="1"/>
</dbReference>
<evidence type="ECO:0000313" key="5">
    <source>
        <dbReference type="Proteomes" id="UP000235826"/>
    </source>
</evidence>
<gene>
    <name evidence="4" type="ORF">C1H87_08875</name>
</gene>
<dbReference type="AlphaFoldDB" id="A0A2K9PP41"/>
<name>A0A2K9PP41_9FLAO</name>
<dbReference type="InterPro" id="IPR015422">
    <property type="entry name" value="PyrdxlP-dep_Trfase_small"/>
</dbReference>
<reference evidence="4 5" key="1">
    <citation type="submission" date="2018-01" db="EMBL/GenBank/DDBJ databases">
        <title>Complete genome sequence of Flavivirga eckloniae ECD14 isolated from seaweed Ecklonia cava.</title>
        <authorList>
            <person name="Lee J.H."/>
            <person name="Baik K.S."/>
            <person name="Seong C.N."/>
        </authorList>
    </citation>
    <scope>NUCLEOTIDE SEQUENCE [LARGE SCALE GENOMIC DNA]</scope>
    <source>
        <strain evidence="4 5">ECD14</strain>
    </source>
</reference>
<dbReference type="SUPFAM" id="SSF53383">
    <property type="entry name" value="PLP-dependent transferases"/>
    <property type="match status" value="1"/>
</dbReference>
<protein>
    <submittedName>
        <fullName evidence="4">Transcriptional regulator</fullName>
    </submittedName>
</protein>
<dbReference type="GO" id="GO:0000271">
    <property type="term" value="P:polysaccharide biosynthetic process"/>
    <property type="evidence" value="ECO:0007669"/>
    <property type="project" value="TreeGrafter"/>
</dbReference>
<dbReference type="Gene3D" id="3.90.1150.10">
    <property type="entry name" value="Aspartate Aminotransferase, domain 1"/>
    <property type="match status" value="1"/>
</dbReference>
<accession>A0A2K9PP41</accession>
<comment type="similarity">
    <text evidence="3">Belongs to the DegT/DnrJ/EryC1 family.</text>
</comment>
<dbReference type="OrthoDB" id="9804264at2"/>
<dbReference type="KEGG" id="fek:C1H87_08875"/>
<dbReference type="Proteomes" id="UP000235826">
    <property type="component" value="Chromosome"/>
</dbReference>
<dbReference type="PANTHER" id="PTHR30244:SF42">
    <property type="entry name" value="UDP-2-ACETAMIDO-2-DEOXY-3-OXO-D-GLUCURONATE AMINOTRANSFERASE"/>
    <property type="match status" value="1"/>
</dbReference>
<dbReference type="GO" id="GO:0008483">
    <property type="term" value="F:transaminase activity"/>
    <property type="evidence" value="ECO:0007669"/>
    <property type="project" value="TreeGrafter"/>
</dbReference>
<dbReference type="CDD" id="cd00616">
    <property type="entry name" value="AHBA_syn"/>
    <property type="match status" value="1"/>
</dbReference>
<sequence length="385" mass="42682">MKKIQMVDLKGQYSGIKDVVNTSIQEVIENTAFINGPKVHEFQKNLEQYLGVKHVIPCANGTDALQIAMMGLGLKPGDEVITADFTFAATVEVIALLQLTPVLVDVNEDDFNINIEAIKQAITPKTKAIVPVHLFGQCANMEAIMEIAKEHDLFVIEDNAQAIGASYAYKDGRKVKAGTIGHVASTSFFPSKNLGCYGDGGAIFTNDDDLAHTIRGIVNHGMYERYHHDVVGVNSRLDSIQAAVLDAKLPHLDHYNRARQAAAIKYDKAFKNIDNVITPKVSATCSEDCDTSCQCHVFHQYTLKIKGVDRDALAKHLNESGIPCGVYYPIPLHNQKAYQDERYNEDDFKITNQLVKEVISLPMHTELDDEQIEYITSTIIKFING</sequence>
<evidence type="ECO:0000256" key="1">
    <source>
        <dbReference type="PIRSR" id="PIRSR000390-1"/>
    </source>
</evidence>
<proteinExistence type="inferred from homology"/>
<dbReference type="InterPro" id="IPR000653">
    <property type="entry name" value="DegT/StrS_aminotransferase"/>
</dbReference>
<evidence type="ECO:0000313" key="4">
    <source>
        <dbReference type="EMBL" id="AUP78805.1"/>
    </source>
</evidence>
<dbReference type="EMBL" id="CP025791">
    <property type="protein sequence ID" value="AUP78805.1"/>
    <property type="molecule type" value="Genomic_DNA"/>
</dbReference>
<dbReference type="Gene3D" id="3.40.640.10">
    <property type="entry name" value="Type I PLP-dependent aspartate aminotransferase-like (Major domain)"/>
    <property type="match status" value="1"/>
</dbReference>
<feature type="active site" description="Proton acceptor" evidence="1">
    <location>
        <position position="192"/>
    </location>
</feature>
<feature type="modified residue" description="N6-(pyridoxal phosphate)lysine" evidence="2">
    <location>
        <position position="192"/>
    </location>
</feature>
<keyword evidence="2 3" id="KW-0663">Pyridoxal phosphate</keyword>
<dbReference type="RefSeq" id="WP_102755460.1">
    <property type="nucleotide sequence ID" value="NZ_CP025791.1"/>
</dbReference>
<keyword evidence="5" id="KW-1185">Reference proteome</keyword>
<evidence type="ECO:0000256" key="3">
    <source>
        <dbReference type="RuleBase" id="RU004508"/>
    </source>
</evidence>
<dbReference type="InterPro" id="IPR015424">
    <property type="entry name" value="PyrdxlP-dep_Trfase"/>
</dbReference>
<dbReference type="Pfam" id="PF01041">
    <property type="entry name" value="DegT_DnrJ_EryC1"/>
    <property type="match status" value="1"/>
</dbReference>
<organism evidence="4 5">
    <name type="scientific">Flavivirga eckloniae</name>
    <dbReference type="NCBI Taxonomy" id="1803846"/>
    <lineage>
        <taxon>Bacteria</taxon>
        <taxon>Pseudomonadati</taxon>
        <taxon>Bacteroidota</taxon>
        <taxon>Flavobacteriia</taxon>
        <taxon>Flavobacteriales</taxon>
        <taxon>Flavobacteriaceae</taxon>
        <taxon>Flavivirga</taxon>
    </lineage>
</organism>
<dbReference type="InterPro" id="IPR015421">
    <property type="entry name" value="PyrdxlP-dep_Trfase_major"/>
</dbReference>
<evidence type="ECO:0000256" key="2">
    <source>
        <dbReference type="PIRSR" id="PIRSR000390-2"/>
    </source>
</evidence>